<evidence type="ECO:0000313" key="2">
    <source>
        <dbReference type="EMBL" id="AFQ43611.1"/>
    </source>
</evidence>
<reference evidence="2 3" key="1">
    <citation type="journal article" date="2012" name="J. Bacteriol.">
        <title>Complete genome sequences of Desulfosporosinus orientis DSM765T, Desulfosporosinus youngiae DSM17734T, Desulfosporosinus meridiei DSM13257T, and Desulfosporosinus acidiphilus DSM22704T.</title>
        <authorList>
            <person name="Pester M."/>
            <person name="Brambilla E."/>
            <person name="Alazard D."/>
            <person name="Rattei T."/>
            <person name="Weinmaier T."/>
            <person name="Han J."/>
            <person name="Lucas S."/>
            <person name="Lapidus A."/>
            <person name="Cheng J.F."/>
            <person name="Goodwin L."/>
            <person name="Pitluck S."/>
            <person name="Peters L."/>
            <person name="Ovchinnikova G."/>
            <person name="Teshima H."/>
            <person name="Detter J.C."/>
            <person name="Han C.S."/>
            <person name="Tapia R."/>
            <person name="Land M.L."/>
            <person name="Hauser L."/>
            <person name="Kyrpides N.C."/>
            <person name="Ivanova N.N."/>
            <person name="Pagani I."/>
            <person name="Huntmann M."/>
            <person name="Wei C.L."/>
            <person name="Davenport K.W."/>
            <person name="Daligault H."/>
            <person name="Chain P.S."/>
            <person name="Chen A."/>
            <person name="Mavromatis K."/>
            <person name="Markowitz V."/>
            <person name="Szeto E."/>
            <person name="Mikhailova N."/>
            <person name="Pati A."/>
            <person name="Wagner M."/>
            <person name="Woyke T."/>
            <person name="Ollivier B."/>
            <person name="Klenk H.P."/>
            <person name="Spring S."/>
            <person name="Loy A."/>
        </authorList>
    </citation>
    <scope>NUCLEOTIDE SEQUENCE [LARGE SCALE GENOMIC DNA]</scope>
    <source>
        <strain evidence="3">ATCC BAA-275 / DSM 13257 / NCIMB 13706 / S10</strain>
    </source>
</reference>
<dbReference type="Proteomes" id="UP000005262">
    <property type="component" value="Chromosome"/>
</dbReference>
<organism evidence="2 3">
    <name type="scientific">Desulfosporosinus meridiei (strain ATCC BAA-275 / DSM 13257 / KCTC 12902 / NCIMB 13706 / S10)</name>
    <dbReference type="NCBI Taxonomy" id="768704"/>
    <lineage>
        <taxon>Bacteria</taxon>
        <taxon>Bacillati</taxon>
        <taxon>Bacillota</taxon>
        <taxon>Clostridia</taxon>
        <taxon>Eubacteriales</taxon>
        <taxon>Desulfitobacteriaceae</taxon>
        <taxon>Desulfosporosinus</taxon>
    </lineage>
</organism>
<dbReference type="STRING" id="768704.Desmer_1636"/>
<accession>J7IY34</accession>
<reference evidence="3" key="2">
    <citation type="submission" date="2012-08" db="EMBL/GenBank/DDBJ databases">
        <title>Finished genome of Desulfosporosinus meridiei DSM 13257.</title>
        <authorList>
            <person name="Huntemann M."/>
            <person name="Wei C.-L."/>
            <person name="Han J."/>
            <person name="Detter J.C."/>
            <person name="Han C."/>
            <person name="Davenport K."/>
            <person name="Daligault H."/>
            <person name="Erkkila T."/>
            <person name="Gu W."/>
            <person name="Munk A.C.C."/>
            <person name="Teshima H."/>
            <person name="Xu Y."/>
            <person name="Chain P."/>
            <person name="Tapia R."/>
            <person name="Chen A."/>
            <person name="Krypides N."/>
            <person name="Mavromatis K."/>
            <person name="Markowitz V."/>
            <person name="Szeto E."/>
            <person name="Ivanova N."/>
            <person name="Mikhailova N."/>
            <person name="Ovchinnikova G."/>
            <person name="Pagani I."/>
            <person name="Pati A."/>
            <person name="Goodwin L."/>
            <person name="Peters L."/>
            <person name="Pitluck S."/>
            <person name="Woyke T."/>
            <person name="Pester M."/>
            <person name="Spring S."/>
            <person name="Ollivier B."/>
            <person name="Rattei T."/>
            <person name="Klenk H.-P."/>
            <person name="Wagner M."/>
            <person name="Loy A."/>
        </authorList>
    </citation>
    <scope>NUCLEOTIDE SEQUENCE [LARGE SCALE GENOMIC DNA]</scope>
    <source>
        <strain evidence="3">ATCC BAA-275 / DSM 13257 / NCIMB 13706 / S10</strain>
    </source>
</reference>
<proteinExistence type="predicted"/>
<evidence type="ECO:0000256" key="1">
    <source>
        <dbReference type="SAM" id="MobiDB-lite"/>
    </source>
</evidence>
<evidence type="ECO:0000313" key="3">
    <source>
        <dbReference type="Proteomes" id="UP000005262"/>
    </source>
</evidence>
<dbReference type="EMBL" id="CP003629">
    <property type="protein sequence ID" value="AFQ43611.1"/>
    <property type="molecule type" value="Genomic_DNA"/>
</dbReference>
<sequence length="66" mass="7506">MKTQREEALAHQNDTVSSPIRSNTLANDEELKVHQFTPSLFGPCCTEGCQYCRPNCHEQNDSSNFF</sequence>
<keyword evidence="3" id="KW-1185">Reference proteome</keyword>
<protein>
    <submittedName>
        <fullName evidence="2">Uncharacterized protein</fullName>
    </submittedName>
</protein>
<name>J7IY34_DESMD</name>
<gene>
    <name evidence="2" type="ordered locus">Desmer_1636</name>
</gene>
<dbReference type="OrthoDB" id="1798996at2"/>
<dbReference type="KEGG" id="dmi:Desmer_1636"/>
<dbReference type="RefSeq" id="WP_014902530.1">
    <property type="nucleotide sequence ID" value="NC_018515.1"/>
</dbReference>
<feature type="region of interest" description="Disordered" evidence="1">
    <location>
        <begin position="1"/>
        <end position="20"/>
    </location>
</feature>
<dbReference type="AlphaFoldDB" id="J7IY34"/>
<dbReference type="HOGENOM" id="CLU_2824102_0_0_9"/>